<dbReference type="GO" id="GO:0016020">
    <property type="term" value="C:membrane"/>
    <property type="evidence" value="ECO:0007669"/>
    <property type="project" value="UniProtKB-SubCell"/>
</dbReference>
<keyword evidence="4 6" id="KW-0472">Membrane</keyword>
<dbReference type="PANTHER" id="PTHR42829">
    <property type="entry name" value="NADH-UBIQUINONE OXIDOREDUCTASE CHAIN 5"/>
    <property type="match status" value="1"/>
</dbReference>
<evidence type="ECO:0000256" key="4">
    <source>
        <dbReference type="ARBA" id="ARBA00023136"/>
    </source>
</evidence>
<dbReference type="InterPro" id="IPR001750">
    <property type="entry name" value="ND/Mrp_TM"/>
</dbReference>
<feature type="transmembrane region" description="Helical" evidence="6">
    <location>
        <begin position="447"/>
        <end position="468"/>
    </location>
</feature>
<evidence type="ECO:0000256" key="5">
    <source>
        <dbReference type="RuleBase" id="RU000320"/>
    </source>
</evidence>
<feature type="transmembrane region" description="Helical" evidence="6">
    <location>
        <begin position="76"/>
        <end position="95"/>
    </location>
</feature>
<evidence type="ECO:0000256" key="2">
    <source>
        <dbReference type="ARBA" id="ARBA00022692"/>
    </source>
</evidence>
<feature type="transmembrane region" description="Helical" evidence="6">
    <location>
        <begin position="160"/>
        <end position="181"/>
    </location>
</feature>
<evidence type="ECO:0000256" key="3">
    <source>
        <dbReference type="ARBA" id="ARBA00022989"/>
    </source>
</evidence>
<feature type="domain" description="NADH:quinone oxidoreductase/Mrp antiporter transmembrane" evidence="7">
    <location>
        <begin position="125"/>
        <end position="355"/>
    </location>
</feature>
<dbReference type="InterPro" id="IPR001516">
    <property type="entry name" value="Proton_antipo_N"/>
</dbReference>
<proteinExistence type="predicted"/>
<keyword evidence="3 6" id="KW-1133">Transmembrane helix</keyword>
<evidence type="ECO:0000259" key="8">
    <source>
        <dbReference type="Pfam" id="PF00662"/>
    </source>
</evidence>
<dbReference type="InterPro" id="IPR003945">
    <property type="entry name" value="NU5C-like"/>
</dbReference>
<evidence type="ECO:0000259" key="7">
    <source>
        <dbReference type="Pfam" id="PF00361"/>
    </source>
</evidence>
<feature type="transmembrane region" description="Helical" evidence="6">
    <location>
        <begin position="107"/>
        <end position="124"/>
    </location>
</feature>
<feature type="transmembrane region" description="Helical" evidence="6">
    <location>
        <begin position="240"/>
        <end position="261"/>
    </location>
</feature>
<feature type="transmembrane region" description="Helical" evidence="6">
    <location>
        <begin position="300"/>
        <end position="319"/>
    </location>
</feature>
<accession>A0A378KC54</accession>
<dbReference type="EMBL" id="UGOD01000002">
    <property type="protein sequence ID" value="STX81195.1"/>
    <property type="molecule type" value="Genomic_DNA"/>
</dbReference>
<protein>
    <submittedName>
        <fullName evidence="9">NADH dehydrogenase subunit 5</fullName>
        <ecNumber evidence="9">1.6.5.11</ecNumber>
    </submittedName>
</protein>
<organism evidence="9 10">
    <name type="scientific">Legionella busanensis</name>
    <dbReference type="NCBI Taxonomy" id="190655"/>
    <lineage>
        <taxon>Bacteria</taxon>
        <taxon>Pseudomonadati</taxon>
        <taxon>Pseudomonadota</taxon>
        <taxon>Gammaproteobacteria</taxon>
        <taxon>Legionellales</taxon>
        <taxon>Legionellaceae</taxon>
        <taxon>Legionella</taxon>
    </lineage>
</organism>
<dbReference type="Pfam" id="PF00662">
    <property type="entry name" value="Proton_antipo_N"/>
    <property type="match status" value="1"/>
</dbReference>
<evidence type="ECO:0000313" key="9">
    <source>
        <dbReference type="EMBL" id="STX81195.1"/>
    </source>
</evidence>
<keyword evidence="9" id="KW-0560">Oxidoreductase</keyword>
<dbReference type="RefSeq" id="WP_207385784.1">
    <property type="nucleotide sequence ID" value="NZ_CAAAHP010000005.1"/>
</dbReference>
<sequence>MSYFSEYLRFYPLFLVLIPFIGFIISGLFYKKSPIRGAQLSSSFIGVGLMGSCLGFLYLPHYDNKVILFGLKADSLSLLMSTLILLVSFIVHQFSRRYMAGDRRYRLYFLKLAALTCSAIVMAYADNLVLFWMAWTCSNCLLVSLMIHKSEWAAAKHAGILALKTLGLGSAALFASFLLLYQATGSSSITAINAQATQLPWPFLTGILVLLLVSALTQSAQWPFHRWLTSSLNSPTPISALMHAGLVNGGGFILVRFAPLFLTEGHLLQVVFLIGALTAILGSVWKLLQSDIKRMLANSTLAQMGFMMMQCGLGLFPAAVAHLCWHGLFKAYLFLNAGSALNTSREKMKASHHSLLRFALSCLMGLAGALSFALTSGKPLLTLQPTTFLVGFAFISGTQLAYTLVRQGALVKRIIPAFLIVSFVGLFYGESIHLIESFFPTYSTQGLPTLNLIHLVVFTLFIILWLGMNLKDSRALQQTKLWRQLYVRALNGSQPHPKTITAHRNNYHY</sequence>
<dbReference type="GO" id="GO:0008137">
    <property type="term" value="F:NADH dehydrogenase (ubiquinone) activity"/>
    <property type="evidence" value="ECO:0007669"/>
    <property type="project" value="InterPro"/>
</dbReference>
<reference evidence="9 10" key="1">
    <citation type="submission" date="2018-06" db="EMBL/GenBank/DDBJ databases">
        <authorList>
            <consortium name="Pathogen Informatics"/>
            <person name="Doyle S."/>
        </authorList>
    </citation>
    <scope>NUCLEOTIDE SEQUENCE [LARGE SCALE GENOMIC DNA]</scope>
    <source>
        <strain evidence="9 10">NCTC13316</strain>
    </source>
</reference>
<feature type="transmembrane region" description="Helical" evidence="6">
    <location>
        <begin position="12"/>
        <end position="30"/>
    </location>
</feature>
<feature type="transmembrane region" description="Helical" evidence="6">
    <location>
        <begin position="201"/>
        <end position="220"/>
    </location>
</feature>
<dbReference type="EC" id="1.6.5.11" evidence="9"/>
<feature type="transmembrane region" description="Helical" evidence="6">
    <location>
        <begin position="267"/>
        <end position="288"/>
    </location>
</feature>
<dbReference type="GO" id="GO:0042773">
    <property type="term" value="P:ATP synthesis coupled electron transport"/>
    <property type="evidence" value="ECO:0007669"/>
    <property type="project" value="InterPro"/>
</dbReference>
<feature type="transmembrane region" description="Helical" evidence="6">
    <location>
        <begin position="417"/>
        <end position="435"/>
    </location>
</feature>
<dbReference type="Proteomes" id="UP000254794">
    <property type="component" value="Unassembled WGS sequence"/>
</dbReference>
<dbReference type="GO" id="GO:0012505">
    <property type="term" value="C:endomembrane system"/>
    <property type="evidence" value="ECO:0007669"/>
    <property type="project" value="UniProtKB-SubCell"/>
</dbReference>
<feature type="domain" description="NADH-Ubiquinone oxidoreductase (complex I) chain 5 N-terminal" evidence="8">
    <location>
        <begin position="67"/>
        <end position="109"/>
    </location>
</feature>
<name>A0A378KC54_9GAMM</name>
<keyword evidence="2 5" id="KW-0812">Transmembrane</keyword>
<feature type="transmembrane region" description="Helical" evidence="6">
    <location>
        <begin position="355"/>
        <end position="374"/>
    </location>
</feature>
<evidence type="ECO:0000313" key="10">
    <source>
        <dbReference type="Proteomes" id="UP000254794"/>
    </source>
</evidence>
<dbReference type="PANTHER" id="PTHR42829:SF1">
    <property type="entry name" value="INORGANIC CARBON TRANSPORTER SUBUNIT DABB-RELATED"/>
    <property type="match status" value="1"/>
</dbReference>
<dbReference type="PRINTS" id="PR01434">
    <property type="entry name" value="NADHDHGNASE5"/>
</dbReference>
<evidence type="ECO:0000256" key="1">
    <source>
        <dbReference type="ARBA" id="ARBA00004127"/>
    </source>
</evidence>
<evidence type="ECO:0000256" key="6">
    <source>
        <dbReference type="SAM" id="Phobius"/>
    </source>
</evidence>
<feature type="transmembrane region" description="Helical" evidence="6">
    <location>
        <begin position="42"/>
        <end position="61"/>
    </location>
</feature>
<keyword evidence="10" id="KW-1185">Reference proteome</keyword>
<feature type="transmembrane region" description="Helical" evidence="6">
    <location>
        <begin position="386"/>
        <end position="405"/>
    </location>
</feature>
<comment type="subcellular location">
    <subcellularLocation>
        <location evidence="1">Endomembrane system</location>
        <topology evidence="1">Multi-pass membrane protein</topology>
    </subcellularLocation>
    <subcellularLocation>
        <location evidence="5">Membrane</location>
        <topology evidence="5">Multi-pass membrane protein</topology>
    </subcellularLocation>
</comment>
<dbReference type="Pfam" id="PF00361">
    <property type="entry name" value="Proton_antipo_M"/>
    <property type="match status" value="1"/>
</dbReference>
<dbReference type="GO" id="GO:0003954">
    <property type="term" value="F:NADH dehydrogenase activity"/>
    <property type="evidence" value="ECO:0007669"/>
    <property type="project" value="TreeGrafter"/>
</dbReference>
<dbReference type="GO" id="GO:0015990">
    <property type="term" value="P:electron transport coupled proton transport"/>
    <property type="evidence" value="ECO:0007669"/>
    <property type="project" value="TreeGrafter"/>
</dbReference>
<gene>
    <name evidence="9" type="primary">nuoL_2</name>
    <name evidence="9" type="ORF">NCTC13316_03062</name>
</gene>
<dbReference type="AlphaFoldDB" id="A0A378KC54"/>